<dbReference type="AlphaFoldDB" id="A0A931LR48"/>
<dbReference type="Proteomes" id="UP000727962">
    <property type="component" value="Unassembled WGS sequence"/>
</dbReference>
<dbReference type="PANTHER" id="PTHR43222:SF2">
    <property type="entry name" value="NUDIX HYDROLASE 23, CHLOROPLASTIC"/>
    <property type="match status" value="1"/>
</dbReference>
<dbReference type="InterPro" id="IPR000086">
    <property type="entry name" value="NUDIX_hydrolase_dom"/>
</dbReference>
<dbReference type="SUPFAM" id="SSF55811">
    <property type="entry name" value="Nudix"/>
    <property type="match status" value="1"/>
</dbReference>
<gene>
    <name evidence="2" type="ORF">HYR64_02430</name>
</gene>
<organism evidence="2 3">
    <name type="scientific">Fimbriimonas ginsengisoli</name>
    <dbReference type="NCBI Taxonomy" id="1005039"/>
    <lineage>
        <taxon>Bacteria</taxon>
        <taxon>Bacillati</taxon>
        <taxon>Armatimonadota</taxon>
        <taxon>Fimbriimonadia</taxon>
        <taxon>Fimbriimonadales</taxon>
        <taxon>Fimbriimonadaceae</taxon>
        <taxon>Fimbriimonas</taxon>
    </lineage>
</organism>
<accession>A0A931LR48</accession>
<dbReference type="Gene3D" id="3.90.79.10">
    <property type="entry name" value="Nucleoside Triphosphate Pyrophosphohydrolase"/>
    <property type="match status" value="1"/>
</dbReference>
<dbReference type="PANTHER" id="PTHR43222">
    <property type="entry name" value="NUDIX HYDROLASE 23"/>
    <property type="match status" value="1"/>
</dbReference>
<name>A0A931LR48_FIMGI</name>
<reference evidence="2" key="1">
    <citation type="submission" date="2020-07" db="EMBL/GenBank/DDBJ databases">
        <title>Huge and variable diversity of episymbiotic CPR bacteria and DPANN archaea in groundwater ecosystems.</title>
        <authorList>
            <person name="He C.Y."/>
            <person name="Keren R."/>
            <person name="Whittaker M."/>
            <person name="Farag I.F."/>
            <person name="Doudna J."/>
            <person name="Cate J.H.D."/>
            <person name="Banfield J.F."/>
        </authorList>
    </citation>
    <scope>NUCLEOTIDE SEQUENCE</scope>
    <source>
        <strain evidence="2">NC_groundwater_17_Pr7_B-0.1um_64_12</strain>
    </source>
</reference>
<evidence type="ECO:0000313" key="2">
    <source>
        <dbReference type="EMBL" id="MBI1755945.1"/>
    </source>
</evidence>
<evidence type="ECO:0000313" key="3">
    <source>
        <dbReference type="Proteomes" id="UP000727962"/>
    </source>
</evidence>
<dbReference type="PROSITE" id="PS51462">
    <property type="entry name" value="NUDIX"/>
    <property type="match status" value="1"/>
</dbReference>
<dbReference type="InterPro" id="IPR015797">
    <property type="entry name" value="NUDIX_hydrolase-like_dom_sf"/>
</dbReference>
<sequence length="127" mass="13942">MLVFAWLGERVLVCDIEGRGWTVPSGRVEPGETPLAAAERELAEEGAARLESWTRIGCYRIGTGRAARWAECFAGRVTEMGQPAPGGESRAGRLVALDDLPSMYSLWNPLTEQVFRHSRASLPDRLA</sequence>
<proteinExistence type="predicted"/>
<dbReference type="Pfam" id="PF00293">
    <property type="entry name" value="NUDIX"/>
    <property type="match status" value="1"/>
</dbReference>
<feature type="domain" description="Nudix hydrolase" evidence="1">
    <location>
        <begin position="1"/>
        <end position="116"/>
    </location>
</feature>
<protein>
    <submittedName>
        <fullName evidence="2">NUDIX domain-containing protein</fullName>
    </submittedName>
</protein>
<evidence type="ECO:0000259" key="1">
    <source>
        <dbReference type="PROSITE" id="PS51462"/>
    </source>
</evidence>
<comment type="caution">
    <text evidence="2">The sequence shown here is derived from an EMBL/GenBank/DDBJ whole genome shotgun (WGS) entry which is preliminary data.</text>
</comment>
<dbReference type="EMBL" id="JACOSL010000016">
    <property type="protein sequence ID" value="MBI1755945.1"/>
    <property type="molecule type" value="Genomic_DNA"/>
</dbReference>